<evidence type="ECO:0000313" key="4">
    <source>
        <dbReference type="Proteomes" id="UP000198809"/>
    </source>
</evidence>
<dbReference type="EMBL" id="CP076607">
    <property type="protein sequence ID" value="QWU17228.1"/>
    <property type="molecule type" value="Genomic_DNA"/>
</dbReference>
<keyword evidence="1" id="KW-0732">Signal</keyword>
<reference evidence="2 5" key="2">
    <citation type="submission" date="2021-06" db="EMBL/GenBank/DDBJ databases">
        <title>Whole genome sequence of Paenibacillus sophorae DSM23020 for comparative genomics.</title>
        <authorList>
            <person name="Kim M.-J."/>
            <person name="Lee G."/>
            <person name="Shin J.-H."/>
        </authorList>
    </citation>
    <scope>NUCLEOTIDE SEQUENCE [LARGE SCALE GENOMIC DNA]</scope>
    <source>
        <strain evidence="2 5">DSM 23020</strain>
    </source>
</reference>
<dbReference type="Proteomes" id="UP000683429">
    <property type="component" value="Chromosome"/>
</dbReference>
<dbReference type="EMBL" id="FODH01000004">
    <property type="protein sequence ID" value="SEO06331.1"/>
    <property type="molecule type" value="Genomic_DNA"/>
</dbReference>
<dbReference type="RefSeq" id="WP_036599644.1">
    <property type="nucleotide sequence ID" value="NZ_CP076607.1"/>
</dbReference>
<evidence type="ECO:0000313" key="3">
    <source>
        <dbReference type="EMBL" id="SEO06331.1"/>
    </source>
</evidence>
<name>A0A1H8LME9_9BACL</name>
<organism evidence="3 4">
    <name type="scientific">Paenibacillus sophorae</name>
    <dbReference type="NCBI Taxonomy" id="1333845"/>
    <lineage>
        <taxon>Bacteria</taxon>
        <taxon>Bacillati</taxon>
        <taxon>Bacillota</taxon>
        <taxon>Bacilli</taxon>
        <taxon>Bacillales</taxon>
        <taxon>Paenibacillaceae</taxon>
        <taxon>Paenibacillus</taxon>
    </lineage>
</organism>
<feature type="signal peptide" evidence="1">
    <location>
        <begin position="1"/>
        <end position="24"/>
    </location>
</feature>
<feature type="chain" id="PRO_5011576866" evidence="1">
    <location>
        <begin position="25"/>
        <end position="248"/>
    </location>
</feature>
<keyword evidence="5" id="KW-1185">Reference proteome</keyword>
<evidence type="ECO:0000256" key="1">
    <source>
        <dbReference type="SAM" id="SignalP"/>
    </source>
</evidence>
<reference evidence="3 4" key="1">
    <citation type="submission" date="2016-10" db="EMBL/GenBank/DDBJ databases">
        <authorList>
            <person name="de Groot N.N."/>
        </authorList>
    </citation>
    <scope>NUCLEOTIDE SEQUENCE [LARGE SCALE GENOMIC DNA]</scope>
    <source>
        <strain evidence="3 4">CGMCC 1.10238</strain>
    </source>
</reference>
<dbReference type="AlphaFoldDB" id="A0A1H8LME9"/>
<dbReference type="Proteomes" id="UP000198809">
    <property type="component" value="Unassembled WGS sequence"/>
</dbReference>
<evidence type="ECO:0000313" key="5">
    <source>
        <dbReference type="Proteomes" id="UP000683429"/>
    </source>
</evidence>
<accession>A0A1H8LME9</accession>
<sequence length="248" mass="27234">MRNYLRISVLVVLLFSLFSASAFAAPKDVVSSDSLEITKNSKRFHVEIKEKAKGKVNTIQVEQILDQAIELHPNQPEYNIYIEDVVTESEVPLNILSSADLSVANYHWYDTGSTYFTSKQVVSTNNPTAANFVISVAKGQTVQLGYNYSFTVSSSYSAQAGMPSGAGANVQGSLSASATKTYSSTTTWTGPPETSTYNSRTYYTTGYKTYGNYTTYQYGNISGDLHATWTGSYQDAQSNFTSWSLDTN</sequence>
<proteinExistence type="predicted"/>
<dbReference type="STRING" id="1333845.SAMN04487895_104407"/>
<evidence type="ECO:0000313" key="2">
    <source>
        <dbReference type="EMBL" id="QWU17228.1"/>
    </source>
</evidence>
<gene>
    <name evidence="2" type="ORF">KP014_08735</name>
    <name evidence="3" type="ORF">SAMN04487895_104407</name>
</gene>
<protein>
    <submittedName>
        <fullName evidence="3">Uncharacterized protein</fullName>
    </submittedName>
</protein>